<keyword evidence="2" id="KW-1185">Reference proteome</keyword>
<sequence length="154" mass="17160">MIHQLYSPGLFFLLRIECSFIIIYKENACYLALKISPRNTQHSFRADSLCNSTSAAPSNPPEGEDRMAVGVRSRCTRAPPSSLLIRMAMRISRARQGSKPTNTTTLYVTTDFKDKIMLVIPLAFVEGSDRSSGGNELSRAHQRIPWIALANQSL</sequence>
<evidence type="ECO:0000313" key="1">
    <source>
        <dbReference type="EMBL" id="GKV08483.1"/>
    </source>
</evidence>
<gene>
    <name evidence="1" type="ORF">SLEP1_g20104</name>
</gene>
<dbReference type="EMBL" id="BPVZ01000029">
    <property type="protein sequence ID" value="GKV08483.1"/>
    <property type="molecule type" value="Genomic_DNA"/>
</dbReference>
<name>A0AAV5J1K4_9ROSI</name>
<evidence type="ECO:0000313" key="2">
    <source>
        <dbReference type="Proteomes" id="UP001054252"/>
    </source>
</evidence>
<proteinExistence type="predicted"/>
<accession>A0AAV5J1K4</accession>
<reference evidence="1 2" key="1">
    <citation type="journal article" date="2021" name="Commun. Biol.">
        <title>The genome of Shorea leprosula (Dipterocarpaceae) highlights the ecological relevance of drought in aseasonal tropical rainforests.</title>
        <authorList>
            <person name="Ng K.K.S."/>
            <person name="Kobayashi M.J."/>
            <person name="Fawcett J.A."/>
            <person name="Hatakeyama M."/>
            <person name="Paape T."/>
            <person name="Ng C.H."/>
            <person name="Ang C.C."/>
            <person name="Tnah L.H."/>
            <person name="Lee C.T."/>
            <person name="Nishiyama T."/>
            <person name="Sese J."/>
            <person name="O'Brien M.J."/>
            <person name="Copetti D."/>
            <person name="Mohd Noor M.I."/>
            <person name="Ong R.C."/>
            <person name="Putra M."/>
            <person name="Sireger I.Z."/>
            <person name="Indrioko S."/>
            <person name="Kosugi Y."/>
            <person name="Izuno A."/>
            <person name="Isagi Y."/>
            <person name="Lee S.L."/>
            <person name="Shimizu K.K."/>
        </authorList>
    </citation>
    <scope>NUCLEOTIDE SEQUENCE [LARGE SCALE GENOMIC DNA]</scope>
    <source>
        <strain evidence="1">214</strain>
    </source>
</reference>
<comment type="caution">
    <text evidence="1">The sequence shown here is derived from an EMBL/GenBank/DDBJ whole genome shotgun (WGS) entry which is preliminary data.</text>
</comment>
<dbReference type="Proteomes" id="UP001054252">
    <property type="component" value="Unassembled WGS sequence"/>
</dbReference>
<organism evidence="1 2">
    <name type="scientific">Rubroshorea leprosula</name>
    <dbReference type="NCBI Taxonomy" id="152421"/>
    <lineage>
        <taxon>Eukaryota</taxon>
        <taxon>Viridiplantae</taxon>
        <taxon>Streptophyta</taxon>
        <taxon>Embryophyta</taxon>
        <taxon>Tracheophyta</taxon>
        <taxon>Spermatophyta</taxon>
        <taxon>Magnoliopsida</taxon>
        <taxon>eudicotyledons</taxon>
        <taxon>Gunneridae</taxon>
        <taxon>Pentapetalae</taxon>
        <taxon>rosids</taxon>
        <taxon>malvids</taxon>
        <taxon>Malvales</taxon>
        <taxon>Dipterocarpaceae</taxon>
        <taxon>Rubroshorea</taxon>
    </lineage>
</organism>
<protein>
    <submittedName>
        <fullName evidence="1">Uncharacterized protein</fullName>
    </submittedName>
</protein>
<dbReference type="AlphaFoldDB" id="A0AAV5J1K4"/>